<dbReference type="KEGG" id="cre:CHLRE_03g168605v5"/>
<keyword evidence="2" id="KW-1185">Reference proteome</keyword>
<dbReference type="Gene3D" id="3.10.400.20">
    <property type="match status" value="1"/>
</dbReference>
<evidence type="ECO:0000313" key="2">
    <source>
        <dbReference type="Proteomes" id="UP000006906"/>
    </source>
</evidence>
<dbReference type="EMBL" id="CM008964">
    <property type="protein sequence ID" value="PNW85028.1"/>
    <property type="molecule type" value="Genomic_DNA"/>
</dbReference>
<sequence>MARFYHQGKFDSDSRTPPFELEVLEGALTVAVGRLDAEMAGVTERVSALLTKLPGDITPVNLEELRRVKQALGEVGAPVAIYAFEKEHAMAVGVLQMSTADIRGVNKGIGVENMHHLNDGLWKMPNLS</sequence>
<dbReference type="STRING" id="3055.A0A2K3DWX4"/>
<dbReference type="Gramene" id="PNW85028">
    <property type="protein sequence ID" value="PNW85028"/>
    <property type="gene ID" value="CHLRE_03g168605v5"/>
</dbReference>
<dbReference type="OrthoDB" id="10251508at2759"/>
<dbReference type="PROSITE" id="PS50890">
    <property type="entry name" value="PUA"/>
    <property type="match status" value="1"/>
</dbReference>
<reference evidence="1 2" key="1">
    <citation type="journal article" date="2007" name="Science">
        <title>The Chlamydomonas genome reveals the evolution of key animal and plant functions.</title>
        <authorList>
            <person name="Merchant S.S."/>
            <person name="Prochnik S.E."/>
            <person name="Vallon O."/>
            <person name="Harris E.H."/>
            <person name="Karpowicz S.J."/>
            <person name="Witman G.B."/>
            <person name="Terry A."/>
            <person name="Salamov A."/>
            <person name="Fritz-Laylin L.K."/>
            <person name="Marechal-Drouard L."/>
            <person name="Marshall W.F."/>
            <person name="Qu L.H."/>
            <person name="Nelson D.R."/>
            <person name="Sanderfoot A.A."/>
            <person name="Spalding M.H."/>
            <person name="Kapitonov V.V."/>
            <person name="Ren Q."/>
            <person name="Ferris P."/>
            <person name="Lindquist E."/>
            <person name="Shapiro H."/>
            <person name="Lucas S.M."/>
            <person name="Grimwood J."/>
            <person name="Schmutz J."/>
            <person name="Cardol P."/>
            <person name="Cerutti H."/>
            <person name="Chanfreau G."/>
            <person name="Chen C.L."/>
            <person name="Cognat V."/>
            <person name="Croft M.T."/>
            <person name="Dent R."/>
            <person name="Dutcher S."/>
            <person name="Fernandez E."/>
            <person name="Fukuzawa H."/>
            <person name="Gonzalez-Ballester D."/>
            <person name="Gonzalez-Halphen D."/>
            <person name="Hallmann A."/>
            <person name="Hanikenne M."/>
            <person name="Hippler M."/>
            <person name="Inwood W."/>
            <person name="Jabbari K."/>
            <person name="Kalanon M."/>
            <person name="Kuras R."/>
            <person name="Lefebvre P.A."/>
            <person name="Lemaire S.D."/>
            <person name="Lobanov A.V."/>
            <person name="Lohr M."/>
            <person name="Manuell A."/>
            <person name="Meier I."/>
            <person name="Mets L."/>
            <person name="Mittag M."/>
            <person name="Mittelmeier T."/>
            <person name="Moroney J.V."/>
            <person name="Moseley J."/>
            <person name="Napoli C."/>
            <person name="Nedelcu A.M."/>
            <person name="Niyogi K."/>
            <person name="Novoselov S.V."/>
            <person name="Paulsen I.T."/>
            <person name="Pazour G."/>
            <person name="Purton S."/>
            <person name="Ral J.P."/>
            <person name="Riano-Pachon D.M."/>
            <person name="Riekhof W."/>
            <person name="Rymarquis L."/>
            <person name="Schroda M."/>
            <person name="Stern D."/>
            <person name="Umen J."/>
            <person name="Willows R."/>
            <person name="Wilson N."/>
            <person name="Zimmer S.L."/>
            <person name="Allmer J."/>
            <person name="Balk J."/>
            <person name="Bisova K."/>
            <person name="Chen C.J."/>
            <person name="Elias M."/>
            <person name="Gendler K."/>
            <person name="Hauser C."/>
            <person name="Lamb M.R."/>
            <person name="Ledford H."/>
            <person name="Long J.C."/>
            <person name="Minagawa J."/>
            <person name="Page M.D."/>
            <person name="Pan J."/>
            <person name="Pootakham W."/>
            <person name="Roje S."/>
            <person name="Rose A."/>
            <person name="Stahlberg E."/>
            <person name="Terauchi A.M."/>
            <person name="Yang P."/>
            <person name="Ball S."/>
            <person name="Bowler C."/>
            <person name="Dieckmann C.L."/>
            <person name="Gladyshev V.N."/>
            <person name="Green P."/>
            <person name="Jorgensen R."/>
            <person name="Mayfield S."/>
            <person name="Mueller-Roeber B."/>
            <person name="Rajamani S."/>
            <person name="Sayre R.T."/>
            <person name="Brokstein P."/>
            <person name="Dubchak I."/>
            <person name="Goodstein D."/>
            <person name="Hornick L."/>
            <person name="Huang Y.W."/>
            <person name="Jhaveri J."/>
            <person name="Luo Y."/>
            <person name="Martinez D."/>
            <person name="Ngau W.C."/>
            <person name="Otillar B."/>
            <person name="Poliakov A."/>
            <person name="Porter A."/>
            <person name="Szajkowski L."/>
            <person name="Werner G."/>
            <person name="Zhou K."/>
            <person name="Grigoriev I.V."/>
            <person name="Rokhsar D.S."/>
            <person name="Grossman A.R."/>
        </authorList>
    </citation>
    <scope>NUCLEOTIDE SEQUENCE [LARGE SCALE GENOMIC DNA]</scope>
    <source>
        <strain evidence="2">CC-503</strain>
    </source>
</reference>
<evidence type="ECO:0000313" key="1">
    <source>
        <dbReference type="EMBL" id="PNW85028.1"/>
    </source>
</evidence>
<proteinExistence type="predicted"/>
<dbReference type="Proteomes" id="UP000006906">
    <property type="component" value="Chromosome 3"/>
</dbReference>
<gene>
    <name evidence="1" type="ORF">CHLRE_03g168605v5</name>
</gene>
<protein>
    <submittedName>
        <fullName evidence="1">Uncharacterized protein</fullName>
    </submittedName>
</protein>
<name>A0A2K3DWX4_CHLRE</name>
<dbReference type="AlphaFoldDB" id="A0A2K3DWX4"/>
<organism evidence="1 2">
    <name type="scientific">Chlamydomonas reinhardtii</name>
    <name type="common">Chlamydomonas smithii</name>
    <dbReference type="NCBI Taxonomy" id="3055"/>
    <lineage>
        <taxon>Eukaryota</taxon>
        <taxon>Viridiplantae</taxon>
        <taxon>Chlorophyta</taxon>
        <taxon>core chlorophytes</taxon>
        <taxon>Chlorophyceae</taxon>
        <taxon>CS clade</taxon>
        <taxon>Chlamydomonadales</taxon>
        <taxon>Chlamydomonadaceae</taxon>
        <taxon>Chlamydomonas</taxon>
    </lineage>
</organism>
<dbReference type="InParanoid" id="A0A2K3DWX4"/>
<dbReference type="InterPro" id="IPR016437">
    <property type="entry name" value="MCT-1/Tma20"/>
</dbReference>
<dbReference type="RefSeq" id="XP_042925968.1">
    <property type="nucleotide sequence ID" value="XM_043060839.1"/>
</dbReference>
<dbReference type="SUPFAM" id="SSF88697">
    <property type="entry name" value="PUA domain-like"/>
    <property type="match status" value="1"/>
</dbReference>
<accession>A0A2K3DWX4</accession>
<dbReference type="PANTHER" id="PTHR22798">
    <property type="entry name" value="MCT-1 PROTEIN"/>
    <property type="match status" value="1"/>
</dbReference>
<dbReference type="PANTHER" id="PTHR22798:SF0">
    <property type="entry name" value="MALIGNANT T-CELL-AMPLIFIED SEQUENCE 1"/>
    <property type="match status" value="1"/>
</dbReference>
<dbReference type="ExpressionAtlas" id="A0A2K3DWX4">
    <property type="expression patterns" value="baseline and differential"/>
</dbReference>
<dbReference type="GO" id="GO:0001731">
    <property type="term" value="P:formation of translation preinitiation complex"/>
    <property type="evidence" value="ECO:0000318"/>
    <property type="project" value="GO_Central"/>
</dbReference>
<dbReference type="GeneID" id="66052821"/>
<dbReference type="InterPro" id="IPR015947">
    <property type="entry name" value="PUA-like_sf"/>
</dbReference>